<keyword evidence="6" id="KW-0808">Transferase</keyword>
<dbReference type="GO" id="GO:0030295">
    <property type="term" value="F:protein kinase activator activity"/>
    <property type="evidence" value="ECO:0007669"/>
    <property type="project" value="TreeGrafter"/>
</dbReference>
<dbReference type="EMBL" id="RHLQ01000026">
    <property type="protein sequence ID" value="RNC98394.1"/>
    <property type="molecule type" value="Genomic_DNA"/>
</dbReference>
<evidence type="ECO:0000313" key="16">
    <source>
        <dbReference type="Proteomes" id="UP000279909"/>
    </source>
</evidence>
<dbReference type="InterPro" id="IPR005467">
    <property type="entry name" value="His_kinase_dom"/>
</dbReference>
<keyword evidence="12" id="KW-0902">Two-component regulatory system</keyword>
<dbReference type="EC" id="2.7.13.3" evidence="3"/>
<dbReference type="Gene3D" id="3.30.450.20">
    <property type="entry name" value="PAS domain"/>
    <property type="match status" value="2"/>
</dbReference>
<evidence type="ECO:0000259" key="14">
    <source>
        <dbReference type="PROSITE" id="PS50109"/>
    </source>
</evidence>
<dbReference type="CDD" id="cd00130">
    <property type="entry name" value="PAS"/>
    <property type="match status" value="1"/>
</dbReference>
<dbReference type="InterPro" id="IPR003594">
    <property type="entry name" value="HATPase_dom"/>
</dbReference>
<evidence type="ECO:0000256" key="10">
    <source>
        <dbReference type="ARBA" id="ARBA00022840"/>
    </source>
</evidence>
<dbReference type="SUPFAM" id="SSF55785">
    <property type="entry name" value="PYP-like sensor domain (PAS domain)"/>
    <property type="match status" value="1"/>
</dbReference>
<dbReference type="PANTHER" id="PTHR42878">
    <property type="entry name" value="TWO-COMPONENT HISTIDINE KINASE"/>
    <property type="match status" value="1"/>
</dbReference>
<dbReference type="Pfam" id="PF02518">
    <property type="entry name" value="HATPase_c"/>
    <property type="match status" value="1"/>
</dbReference>
<keyword evidence="9 15" id="KW-0418">Kinase</keyword>
<dbReference type="Gene3D" id="3.30.565.10">
    <property type="entry name" value="Histidine kinase-like ATPase, C-terminal domain"/>
    <property type="match status" value="1"/>
</dbReference>
<feature type="domain" description="Histidine kinase" evidence="14">
    <location>
        <begin position="334"/>
        <end position="530"/>
    </location>
</feature>
<reference evidence="15 16" key="1">
    <citation type="journal article" date="2014" name="Int. J. Syst. Evol. Microbiol.">
        <title>Lysinibacillus halotolerans sp. nov., isolated from saline-alkaline soil.</title>
        <authorList>
            <person name="Kong D."/>
            <person name="Wang Y."/>
            <person name="Zhao B."/>
            <person name="Li Y."/>
            <person name="Song J."/>
            <person name="Zhai Y."/>
            <person name="Zhang C."/>
            <person name="Wang H."/>
            <person name="Chen X."/>
            <person name="Zhao B."/>
            <person name="Ruan Z."/>
        </authorList>
    </citation>
    <scope>NUCLEOTIDE SEQUENCE [LARGE SCALE GENOMIC DNA]</scope>
    <source>
        <strain evidence="15 16">MCCC 1A12703</strain>
    </source>
</reference>
<dbReference type="AlphaFoldDB" id="A0A3M8H850"/>
<evidence type="ECO:0000256" key="3">
    <source>
        <dbReference type="ARBA" id="ARBA00012438"/>
    </source>
</evidence>
<evidence type="ECO:0000256" key="12">
    <source>
        <dbReference type="ARBA" id="ARBA00023012"/>
    </source>
</evidence>
<evidence type="ECO:0000256" key="13">
    <source>
        <dbReference type="ARBA" id="ARBA00023136"/>
    </source>
</evidence>
<protein>
    <recommendedName>
        <fullName evidence="3">histidine kinase</fullName>
        <ecNumber evidence="3">2.7.13.3</ecNumber>
    </recommendedName>
</protein>
<keyword evidence="11" id="KW-1133">Transmembrane helix</keyword>
<comment type="subcellular location">
    <subcellularLocation>
        <location evidence="2">Cell membrane</location>
        <topology evidence="2">Multi-pass membrane protein</topology>
    </subcellularLocation>
</comment>
<dbReference type="GO" id="GO:0005886">
    <property type="term" value="C:plasma membrane"/>
    <property type="evidence" value="ECO:0007669"/>
    <property type="project" value="UniProtKB-SubCell"/>
</dbReference>
<dbReference type="Proteomes" id="UP000279909">
    <property type="component" value="Unassembled WGS sequence"/>
</dbReference>
<gene>
    <name evidence="15" type="ORF">EC501_11155</name>
</gene>
<dbReference type="InterPro" id="IPR036890">
    <property type="entry name" value="HATPase_C_sf"/>
</dbReference>
<evidence type="ECO:0000256" key="1">
    <source>
        <dbReference type="ARBA" id="ARBA00000085"/>
    </source>
</evidence>
<dbReference type="InterPro" id="IPR033463">
    <property type="entry name" value="sCache_3"/>
</dbReference>
<keyword evidence="7" id="KW-0812">Transmembrane</keyword>
<evidence type="ECO:0000256" key="6">
    <source>
        <dbReference type="ARBA" id="ARBA00022679"/>
    </source>
</evidence>
<accession>A0A3M8H850</accession>
<keyword evidence="10" id="KW-0067">ATP-binding</keyword>
<dbReference type="Pfam" id="PF17203">
    <property type="entry name" value="sCache_3_2"/>
    <property type="match status" value="1"/>
</dbReference>
<evidence type="ECO:0000313" key="15">
    <source>
        <dbReference type="EMBL" id="RNC98394.1"/>
    </source>
</evidence>
<dbReference type="Pfam" id="PF00989">
    <property type="entry name" value="PAS"/>
    <property type="match status" value="1"/>
</dbReference>
<evidence type="ECO:0000256" key="7">
    <source>
        <dbReference type="ARBA" id="ARBA00022692"/>
    </source>
</evidence>
<dbReference type="InterPro" id="IPR013767">
    <property type="entry name" value="PAS_fold"/>
</dbReference>
<keyword evidence="4" id="KW-1003">Cell membrane</keyword>
<keyword evidence="5" id="KW-0597">Phosphoprotein</keyword>
<keyword evidence="13" id="KW-0472">Membrane</keyword>
<evidence type="ECO:0000256" key="11">
    <source>
        <dbReference type="ARBA" id="ARBA00022989"/>
    </source>
</evidence>
<dbReference type="Gene3D" id="1.10.287.130">
    <property type="match status" value="1"/>
</dbReference>
<dbReference type="PROSITE" id="PS50109">
    <property type="entry name" value="HIS_KIN"/>
    <property type="match status" value="1"/>
</dbReference>
<dbReference type="RefSeq" id="WP_122972377.1">
    <property type="nucleotide sequence ID" value="NZ_RHLQ01000026.1"/>
</dbReference>
<evidence type="ECO:0000256" key="5">
    <source>
        <dbReference type="ARBA" id="ARBA00022553"/>
    </source>
</evidence>
<keyword evidence="16" id="KW-1185">Reference proteome</keyword>
<name>A0A3M8H850_9BACI</name>
<dbReference type="GO" id="GO:0005524">
    <property type="term" value="F:ATP binding"/>
    <property type="evidence" value="ECO:0007669"/>
    <property type="project" value="UniProtKB-KW"/>
</dbReference>
<evidence type="ECO:0000256" key="8">
    <source>
        <dbReference type="ARBA" id="ARBA00022741"/>
    </source>
</evidence>
<keyword evidence="8" id="KW-0547">Nucleotide-binding</keyword>
<organism evidence="15 16">
    <name type="scientific">Lysinibacillus halotolerans</name>
    <dbReference type="NCBI Taxonomy" id="1368476"/>
    <lineage>
        <taxon>Bacteria</taxon>
        <taxon>Bacillati</taxon>
        <taxon>Bacillota</taxon>
        <taxon>Bacilli</taxon>
        <taxon>Bacillales</taxon>
        <taxon>Bacillaceae</taxon>
        <taxon>Lysinibacillus</taxon>
    </lineage>
</organism>
<dbReference type="InterPro" id="IPR029151">
    <property type="entry name" value="Sensor-like_sf"/>
</dbReference>
<dbReference type="CDD" id="cd18773">
    <property type="entry name" value="PDC1_HK_sensor"/>
    <property type="match status" value="1"/>
</dbReference>
<dbReference type="FunFam" id="3.30.450.20:FF:000018">
    <property type="entry name" value="Sensor histidine kinase DcuS"/>
    <property type="match status" value="1"/>
</dbReference>
<dbReference type="SUPFAM" id="SSF55874">
    <property type="entry name" value="ATPase domain of HSP90 chaperone/DNA topoisomerase II/histidine kinase"/>
    <property type="match status" value="1"/>
</dbReference>
<evidence type="ECO:0000256" key="2">
    <source>
        <dbReference type="ARBA" id="ARBA00004651"/>
    </source>
</evidence>
<dbReference type="SUPFAM" id="SSF103190">
    <property type="entry name" value="Sensory domain-like"/>
    <property type="match status" value="1"/>
</dbReference>
<comment type="caution">
    <text evidence="15">The sequence shown here is derived from an EMBL/GenBank/DDBJ whole genome shotgun (WGS) entry which is preliminary data.</text>
</comment>
<evidence type="ECO:0000256" key="4">
    <source>
        <dbReference type="ARBA" id="ARBA00022475"/>
    </source>
</evidence>
<dbReference type="SMART" id="SM00091">
    <property type="entry name" value="PAS"/>
    <property type="match status" value="1"/>
</dbReference>
<dbReference type="PANTHER" id="PTHR42878:SF7">
    <property type="entry name" value="SENSOR HISTIDINE KINASE GLRK"/>
    <property type="match status" value="1"/>
</dbReference>
<dbReference type="GO" id="GO:0007234">
    <property type="term" value="P:osmosensory signaling via phosphorelay pathway"/>
    <property type="evidence" value="ECO:0007669"/>
    <property type="project" value="TreeGrafter"/>
</dbReference>
<dbReference type="OrthoDB" id="9792686at2"/>
<dbReference type="GO" id="GO:0004673">
    <property type="term" value="F:protein histidine kinase activity"/>
    <property type="evidence" value="ECO:0007669"/>
    <property type="project" value="UniProtKB-EC"/>
</dbReference>
<dbReference type="InterPro" id="IPR000014">
    <property type="entry name" value="PAS"/>
</dbReference>
<dbReference type="InterPro" id="IPR035965">
    <property type="entry name" value="PAS-like_dom_sf"/>
</dbReference>
<proteinExistence type="predicted"/>
<dbReference type="SMART" id="SM00387">
    <property type="entry name" value="HATPase_c"/>
    <property type="match status" value="1"/>
</dbReference>
<dbReference type="GO" id="GO:0006355">
    <property type="term" value="P:regulation of DNA-templated transcription"/>
    <property type="evidence" value="ECO:0007669"/>
    <property type="project" value="InterPro"/>
</dbReference>
<dbReference type="GO" id="GO:0000156">
    <property type="term" value="F:phosphorelay response regulator activity"/>
    <property type="evidence" value="ECO:0007669"/>
    <property type="project" value="TreeGrafter"/>
</dbReference>
<evidence type="ECO:0000256" key="9">
    <source>
        <dbReference type="ARBA" id="ARBA00022777"/>
    </source>
</evidence>
<dbReference type="InterPro" id="IPR050351">
    <property type="entry name" value="BphY/WalK/GraS-like"/>
</dbReference>
<comment type="catalytic activity">
    <reaction evidence="1">
        <text>ATP + protein L-histidine = ADP + protein N-phospho-L-histidine.</text>
        <dbReference type="EC" id="2.7.13.3"/>
    </reaction>
</comment>
<dbReference type="NCBIfam" id="TIGR00229">
    <property type="entry name" value="sensory_box"/>
    <property type="match status" value="1"/>
</dbReference>
<sequence>MKSHTLQSKIFTYNIFVILLIIVAIGISFYFTLSSVIKNEIGLKAVQIAKTTANRPDIIAGFYADNPSEVLQPIAEEIRRETDAEYVVIGNEEGIRYAHPVEERIGQKMVGDDNEDALEKGLTYISEATGTLGPAIRGKTPVIGYEGEIIGVVSVGYLKTDLSTMFLRYLDNIVYILIFGIMIGIIFSSLLSKRLKKELLDYEPIEIAELLKQQNALIESVREGIIMVDHKGTITVVNSAAHKTLSISEDVPLVGKDIREVIPNSHLFEVLSTGERQLDRPMIIAGKKTVVNRIPILNGDKVVGAVSSFRLQSEIDRLALELSQVKKYAEALRAQTHEYNNFLYTISGLIQLENYHEALDLIHSERAEQGSLIQFISQRFNDPLISGILIGFYNRAKELKIKLIIDEDSLLEKLPKSIQKHLFVSILGNLVTNAFEAVEHLEEKERSVRILILDNGKEILIEIEDSGNGIDDDIKDHLFEKRITTKNEENQHGFGLIKVKENVAELGGEIYIENGDLGGALFIIVIQKGGINHA</sequence>